<gene>
    <name evidence="6" type="primary">Ttc36</name>
</gene>
<dbReference type="PANTHER" id="PTHR21405:SF0">
    <property type="entry name" value="TETRATRICOPEPTIDE REPEAT PROTEIN 36"/>
    <property type="match status" value="1"/>
</dbReference>
<dbReference type="PANTHER" id="PTHR21405">
    <property type="entry name" value="CDNA SEQUENCE BC021608"/>
    <property type="match status" value="1"/>
</dbReference>
<evidence type="ECO:0000256" key="4">
    <source>
        <dbReference type="ARBA" id="ARBA00022803"/>
    </source>
</evidence>
<dbReference type="InterPro" id="IPR011990">
    <property type="entry name" value="TPR-like_helical_dom_sf"/>
</dbReference>
<name>A0A6F9DWF7_9ASCI</name>
<dbReference type="AlphaFoldDB" id="A0A6F9DWF7"/>
<reference evidence="6" key="1">
    <citation type="submission" date="2020-04" db="EMBL/GenBank/DDBJ databases">
        <authorList>
            <person name="Neveu A P."/>
        </authorList>
    </citation>
    <scope>NUCLEOTIDE SEQUENCE</scope>
    <source>
        <tissue evidence="6">Whole embryo</tissue>
    </source>
</reference>
<dbReference type="SMART" id="SM00028">
    <property type="entry name" value="TPR"/>
    <property type="match status" value="3"/>
</dbReference>
<protein>
    <recommendedName>
        <fullName evidence="2">Tetratricopeptide repeat protein 36</fullName>
    </recommendedName>
</protein>
<dbReference type="Pfam" id="PF13181">
    <property type="entry name" value="TPR_8"/>
    <property type="match status" value="1"/>
</dbReference>
<dbReference type="PROSITE" id="PS50005">
    <property type="entry name" value="TPR"/>
    <property type="match status" value="1"/>
</dbReference>
<organism evidence="6">
    <name type="scientific">Phallusia mammillata</name>
    <dbReference type="NCBI Taxonomy" id="59560"/>
    <lineage>
        <taxon>Eukaryota</taxon>
        <taxon>Metazoa</taxon>
        <taxon>Chordata</taxon>
        <taxon>Tunicata</taxon>
        <taxon>Ascidiacea</taxon>
        <taxon>Phlebobranchia</taxon>
        <taxon>Ascidiidae</taxon>
        <taxon>Phallusia</taxon>
    </lineage>
</organism>
<evidence type="ECO:0000256" key="3">
    <source>
        <dbReference type="ARBA" id="ARBA00022737"/>
    </source>
</evidence>
<evidence type="ECO:0000256" key="5">
    <source>
        <dbReference type="PROSITE-ProRule" id="PRU00339"/>
    </source>
</evidence>
<dbReference type="GO" id="GO:0006570">
    <property type="term" value="P:tyrosine metabolic process"/>
    <property type="evidence" value="ECO:0007669"/>
    <property type="project" value="TreeGrafter"/>
</dbReference>
<keyword evidence="3" id="KW-0677">Repeat</keyword>
<accession>A0A6F9DWF7</accession>
<keyword evidence="4 5" id="KW-0802">TPR repeat</keyword>
<dbReference type="FunFam" id="1.25.40.10:FF:000213">
    <property type="entry name" value="Tetratricopeptide repeat domain 36"/>
    <property type="match status" value="1"/>
</dbReference>
<dbReference type="Gene3D" id="1.25.40.10">
    <property type="entry name" value="Tetratricopeptide repeat domain"/>
    <property type="match status" value="1"/>
</dbReference>
<comment type="similarity">
    <text evidence="1">Belongs to the TTC36 family.</text>
</comment>
<evidence type="ECO:0000313" key="6">
    <source>
        <dbReference type="EMBL" id="CAB3267340.1"/>
    </source>
</evidence>
<dbReference type="InterPro" id="IPR019734">
    <property type="entry name" value="TPR_rpt"/>
</dbReference>
<dbReference type="InterPro" id="IPR038906">
    <property type="entry name" value="TTC36"/>
</dbReference>
<feature type="repeat" description="TPR" evidence="5">
    <location>
        <begin position="51"/>
        <end position="84"/>
    </location>
</feature>
<evidence type="ECO:0000256" key="2">
    <source>
        <dbReference type="ARBA" id="ARBA00019994"/>
    </source>
</evidence>
<proteinExistence type="evidence at transcript level"/>
<dbReference type="SUPFAM" id="SSF48452">
    <property type="entry name" value="TPR-like"/>
    <property type="match status" value="1"/>
</dbReference>
<sequence>MDSVICKNDKQVLQMIINPNLPLSGDDEAEASQDYDTVTDETFDQIKLAEVKRLEKEGVTFAETGNTEEAMKCFDQAITMLPQRASGYNNRAQARRISGDIDGALEDLNAAITLTNGEGKVASLAFTQRGLIMKLNGDTSAAESDFKQAAKLGSKFAKQELIQSNPYAALCNKMLGQVMQGLKTGAPQNE</sequence>
<evidence type="ECO:0000256" key="1">
    <source>
        <dbReference type="ARBA" id="ARBA00006995"/>
    </source>
</evidence>
<dbReference type="EMBL" id="LR791478">
    <property type="protein sequence ID" value="CAB3267340.1"/>
    <property type="molecule type" value="mRNA"/>
</dbReference>